<proteinExistence type="predicted"/>
<organism evidence="3 4">
    <name type="scientific">Candidatus Nitrobium versatile</name>
    <dbReference type="NCBI Taxonomy" id="2884831"/>
    <lineage>
        <taxon>Bacteria</taxon>
        <taxon>Pseudomonadati</taxon>
        <taxon>Nitrospirota</taxon>
        <taxon>Nitrospiria</taxon>
        <taxon>Nitrospirales</taxon>
        <taxon>Nitrospiraceae</taxon>
        <taxon>Candidatus Nitrobium</taxon>
    </lineage>
</organism>
<evidence type="ECO:0000259" key="2">
    <source>
        <dbReference type="Pfam" id="PF26390"/>
    </source>
</evidence>
<feature type="signal peptide" evidence="1">
    <location>
        <begin position="1"/>
        <end position="23"/>
    </location>
</feature>
<evidence type="ECO:0000313" key="3">
    <source>
        <dbReference type="EMBL" id="MBZ0157050.1"/>
    </source>
</evidence>
<evidence type="ECO:0000313" key="4">
    <source>
        <dbReference type="Proteomes" id="UP000705867"/>
    </source>
</evidence>
<reference evidence="3" key="2">
    <citation type="submission" date="2021-08" db="EMBL/GenBank/DDBJ databases">
        <authorList>
            <person name="Dalcin Martins P."/>
        </authorList>
    </citation>
    <scope>NUCLEOTIDE SEQUENCE</scope>
    <source>
        <strain evidence="3">MAG_39</strain>
    </source>
</reference>
<dbReference type="Proteomes" id="UP000705867">
    <property type="component" value="Unassembled WGS sequence"/>
</dbReference>
<keyword evidence="3" id="KW-0238">DNA-binding</keyword>
<feature type="domain" description="Magnetosome protein MamS/MamX" evidence="2">
    <location>
        <begin position="58"/>
        <end position="142"/>
    </location>
</feature>
<dbReference type="EMBL" id="JAIOIV010000101">
    <property type="protein sequence ID" value="MBZ0157050.1"/>
    <property type="molecule type" value="Genomic_DNA"/>
</dbReference>
<protein>
    <submittedName>
        <fullName evidence="3">DNA-binding protein</fullName>
    </submittedName>
</protein>
<feature type="chain" id="PRO_5037993240" evidence="1">
    <location>
        <begin position="24"/>
        <end position="160"/>
    </location>
</feature>
<keyword evidence="1" id="KW-0732">Signal</keyword>
<gene>
    <name evidence="3" type="ORF">K8I29_12670</name>
</gene>
<dbReference type="InterPro" id="IPR058837">
    <property type="entry name" value="MamS_MamX_dom"/>
</dbReference>
<reference evidence="3" key="1">
    <citation type="journal article" date="2021" name="bioRxiv">
        <title>Unraveling nitrogen, sulfur and carbon metabolic pathways and microbial community transcriptional responses to substrate deprivation and toxicity stresses in a bioreactor mimicking anoxic brackish coastal sediment conditions.</title>
        <authorList>
            <person name="Martins P.D."/>
            <person name="Echeveste M.J."/>
            <person name="Arshad A."/>
            <person name="Kurth J."/>
            <person name="Ouboter H."/>
            <person name="Jetten M.S.M."/>
            <person name="Welte C.U."/>
        </authorList>
    </citation>
    <scope>NUCLEOTIDE SEQUENCE</scope>
    <source>
        <strain evidence="3">MAG_39</strain>
    </source>
</reference>
<dbReference type="Pfam" id="PF26390">
    <property type="entry name" value="MamS_MamX"/>
    <property type="match status" value="1"/>
</dbReference>
<name>A0A953M1Q4_9BACT</name>
<dbReference type="GO" id="GO:0003677">
    <property type="term" value="F:DNA binding"/>
    <property type="evidence" value="ECO:0007669"/>
    <property type="project" value="UniProtKB-KW"/>
</dbReference>
<comment type="caution">
    <text evidence="3">The sequence shown here is derived from an EMBL/GenBank/DDBJ whole genome shotgun (WGS) entry which is preliminary data.</text>
</comment>
<sequence>MKVKLLEISVVALVIVSASLVSAAMHGGEHGRPWEGWMGSGEWGRGSKYQRMYDPAHVETIHGTITAIERIVPMEGMSGGIHLLVKTDGGTLPVHLGPVWYIERLDIKLAKGDKVEVRGSRVTMAGKPTIVASEVKRGDTVLMLRDENGVPVWSGWRGSK</sequence>
<evidence type="ECO:0000256" key="1">
    <source>
        <dbReference type="SAM" id="SignalP"/>
    </source>
</evidence>
<dbReference type="AlphaFoldDB" id="A0A953M1Q4"/>
<accession>A0A953M1Q4</accession>